<dbReference type="Proteomes" id="UP000231019">
    <property type="component" value="Unassembled WGS sequence"/>
</dbReference>
<dbReference type="SUPFAM" id="SSF46955">
    <property type="entry name" value="Putative DNA-binding domain"/>
    <property type="match status" value="1"/>
</dbReference>
<dbReference type="InterPro" id="IPR010093">
    <property type="entry name" value="SinI_DNA-bd"/>
</dbReference>
<name>A0A2M7GB31_9BACT</name>
<accession>A0A2M7GB31</accession>
<feature type="domain" description="Helix-turn-helix" evidence="2">
    <location>
        <begin position="6"/>
        <end position="47"/>
    </location>
</feature>
<dbReference type="EMBL" id="PFFQ01000004">
    <property type="protein sequence ID" value="PIW19386.1"/>
    <property type="molecule type" value="Genomic_DNA"/>
</dbReference>
<dbReference type="GO" id="GO:0003677">
    <property type="term" value="F:DNA binding"/>
    <property type="evidence" value="ECO:0007669"/>
    <property type="project" value="InterPro"/>
</dbReference>
<dbReference type="Pfam" id="PF12728">
    <property type="entry name" value="HTH_17"/>
    <property type="match status" value="1"/>
</dbReference>
<feature type="coiled-coil region" evidence="1">
    <location>
        <begin position="112"/>
        <end position="167"/>
    </location>
</feature>
<dbReference type="InterPro" id="IPR041657">
    <property type="entry name" value="HTH_17"/>
</dbReference>
<dbReference type="NCBIfam" id="TIGR01764">
    <property type="entry name" value="excise"/>
    <property type="match status" value="1"/>
</dbReference>
<evidence type="ECO:0000259" key="2">
    <source>
        <dbReference type="Pfam" id="PF12728"/>
    </source>
</evidence>
<evidence type="ECO:0000256" key="1">
    <source>
        <dbReference type="SAM" id="Coils"/>
    </source>
</evidence>
<evidence type="ECO:0000313" key="3">
    <source>
        <dbReference type="EMBL" id="PIW19386.1"/>
    </source>
</evidence>
<protein>
    <recommendedName>
        <fullName evidence="2">Helix-turn-helix domain-containing protein</fullName>
    </recommendedName>
</protein>
<sequence length="240" mass="27370">MVDVQYSLADVAKITGKSEKTISRWIKSGKLPAVRHGTGYLINEIDIPLRLDASISRHDFIQKRLLVSASSEVTTASAAPVSRGVDISGLIDVEKVAGLITGGQVDTPGKNLENLSLMLQKHQTELEKIIREQNELAEKYARATYKIGQLEERNRQLEEVNHRHEQKLQLLPMPEQWTNTQKEMGTLREDLVQKEISYQTRVNLLEQELKQEKEVKSSLENALEQEKNKNFWQRLGALFK</sequence>
<dbReference type="AlphaFoldDB" id="A0A2M7GB31"/>
<organism evidence="3 4">
    <name type="scientific">bacterium (Candidatus Blackallbacteria) CG17_big_fil_post_rev_8_21_14_2_50_48_46</name>
    <dbReference type="NCBI Taxonomy" id="2014261"/>
    <lineage>
        <taxon>Bacteria</taxon>
        <taxon>Candidatus Blackallbacteria</taxon>
    </lineage>
</organism>
<keyword evidence="1" id="KW-0175">Coiled coil</keyword>
<reference evidence="3 4" key="1">
    <citation type="submission" date="2017-09" db="EMBL/GenBank/DDBJ databases">
        <title>Depth-based differentiation of microbial function through sediment-hosted aquifers and enrichment of novel symbionts in the deep terrestrial subsurface.</title>
        <authorList>
            <person name="Probst A.J."/>
            <person name="Ladd B."/>
            <person name="Jarett J.K."/>
            <person name="Geller-Mcgrath D.E."/>
            <person name="Sieber C.M."/>
            <person name="Emerson J.B."/>
            <person name="Anantharaman K."/>
            <person name="Thomas B.C."/>
            <person name="Malmstrom R."/>
            <person name="Stieglmeier M."/>
            <person name="Klingl A."/>
            <person name="Woyke T."/>
            <person name="Ryan C.M."/>
            <person name="Banfield J.F."/>
        </authorList>
    </citation>
    <scope>NUCLEOTIDE SEQUENCE [LARGE SCALE GENOMIC DNA]</scope>
    <source>
        <strain evidence="3">CG17_big_fil_post_rev_8_21_14_2_50_48_46</strain>
    </source>
</reference>
<proteinExistence type="predicted"/>
<gene>
    <name evidence="3" type="ORF">COW36_00685</name>
</gene>
<dbReference type="InterPro" id="IPR009061">
    <property type="entry name" value="DNA-bd_dom_put_sf"/>
</dbReference>
<evidence type="ECO:0000313" key="4">
    <source>
        <dbReference type="Proteomes" id="UP000231019"/>
    </source>
</evidence>
<comment type="caution">
    <text evidence="3">The sequence shown here is derived from an EMBL/GenBank/DDBJ whole genome shotgun (WGS) entry which is preliminary data.</text>
</comment>
<feature type="coiled-coil region" evidence="1">
    <location>
        <begin position="202"/>
        <end position="229"/>
    </location>
</feature>